<dbReference type="InterPro" id="IPR012338">
    <property type="entry name" value="Beta-lactam/transpept-like"/>
</dbReference>
<dbReference type="GO" id="GO:0046677">
    <property type="term" value="P:response to antibiotic"/>
    <property type="evidence" value="ECO:0007669"/>
    <property type="project" value="InterPro"/>
</dbReference>
<evidence type="ECO:0000313" key="7">
    <source>
        <dbReference type="Proteomes" id="UP000270185"/>
    </source>
</evidence>
<name>A0A3G8XW18_9FLAO</name>
<proteinExistence type="inferred from homology"/>
<evidence type="ECO:0000256" key="2">
    <source>
        <dbReference type="ARBA" id="ARBA00009009"/>
    </source>
</evidence>
<dbReference type="OrthoDB" id="9772863at2"/>
<keyword evidence="4" id="KW-0732">Signal</keyword>
<dbReference type="Proteomes" id="UP000270185">
    <property type="component" value="Chromosome"/>
</dbReference>
<evidence type="ECO:0000259" key="5">
    <source>
        <dbReference type="Pfam" id="PF13354"/>
    </source>
</evidence>
<dbReference type="NCBIfam" id="NF012099">
    <property type="entry name" value="SubclassA2"/>
    <property type="match status" value="1"/>
</dbReference>
<accession>A0A3G8XW18</accession>
<feature type="domain" description="Beta-lactamase class A catalytic" evidence="5">
    <location>
        <begin position="40"/>
        <end position="266"/>
    </location>
</feature>
<keyword evidence="7" id="KW-1185">Reference proteome</keyword>
<dbReference type="InterPro" id="IPR000871">
    <property type="entry name" value="Beta-lactam_class-A"/>
</dbReference>
<dbReference type="InterPro" id="IPR045155">
    <property type="entry name" value="Beta-lactam_cat"/>
</dbReference>
<feature type="chain" id="PRO_5018307636" description="beta-lactamase" evidence="4">
    <location>
        <begin position="21"/>
        <end position="294"/>
    </location>
</feature>
<dbReference type="Pfam" id="PF13354">
    <property type="entry name" value="Beta-lactamase2"/>
    <property type="match status" value="1"/>
</dbReference>
<dbReference type="PANTHER" id="PTHR35333">
    <property type="entry name" value="BETA-LACTAMASE"/>
    <property type="match status" value="1"/>
</dbReference>
<dbReference type="AlphaFoldDB" id="A0A3G8XW18"/>
<dbReference type="PANTHER" id="PTHR35333:SF3">
    <property type="entry name" value="BETA-LACTAMASE-TYPE TRANSPEPTIDASE FOLD CONTAINING PROTEIN"/>
    <property type="match status" value="1"/>
</dbReference>
<sequence length="294" mass="32763">MKNKLSILFLLIFSLGIAQNSDLKKDINQIIKGKNATVAVSVLDFETNKSLSINGNKKLPLLSVFKFHIALAVLDQVDQGKLSLDQNIPVTKAELYENTYSPFRKEFPDGNAEKTLAQLLRYMVAKSDNNITDILINLIGGTKTVQKKMDKSSVKNFTIIADERKMHEGWEYLYWNTSTTNSLNAVLQKFYKGKLLSKQSTDFLMQTMLETTTGANKLVAQLPKNIPVAHRTGSSGKNDNGLTAAENDIGIVTLPNGKHYAISILVSDSMESENTNTKMIADISKIVFDYFSRK</sequence>
<evidence type="ECO:0000313" key="6">
    <source>
        <dbReference type="EMBL" id="AZI32386.1"/>
    </source>
</evidence>
<protein>
    <recommendedName>
        <fullName evidence="3">beta-lactamase</fullName>
        <ecNumber evidence="3">3.5.2.6</ecNumber>
    </recommendedName>
</protein>
<dbReference type="KEGG" id="ccas:EIB73_03950"/>
<dbReference type="GO" id="GO:0030655">
    <property type="term" value="P:beta-lactam antibiotic catabolic process"/>
    <property type="evidence" value="ECO:0007669"/>
    <property type="project" value="InterPro"/>
</dbReference>
<dbReference type="RefSeq" id="WP_125022836.1">
    <property type="nucleotide sequence ID" value="NZ_CP034159.1"/>
</dbReference>
<dbReference type="Gene3D" id="3.40.710.10">
    <property type="entry name" value="DD-peptidase/beta-lactamase superfamily"/>
    <property type="match status" value="1"/>
</dbReference>
<dbReference type="SUPFAM" id="SSF56601">
    <property type="entry name" value="beta-lactamase/transpeptidase-like"/>
    <property type="match status" value="1"/>
</dbReference>
<comment type="similarity">
    <text evidence="2">Belongs to the class-A beta-lactamase family.</text>
</comment>
<gene>
    <name evidence="6" type="primary">bla</name>
    <name evidence="6" type="ORF">EIB73_03950</name>
</gene>
<evidence type="ECO:0000256" key="1">
    <source>
        <dbReference type="ARBA" id="ARBA00001526"/>
    </source>
</evidence>
<evidence type="ECO:0000256" key="3">
    <source>
        <dbReference type="ARBA" id="ARBA00012865"/>
    </source>
</evidence>
<dbReference type="EC" id="3.5.2.6" evidence="3"/>
<dbReference type="NCBIfam" id="NF033103">
    <property type="entry name" value="bla_class_A"/>
    <property type="match status" value="1"/>
</dbReference>
<evidence type="ECO:0000256" key="4">
    <source>
        <dbReference type="SAM" id="SignalP"/>
    </source>
</evidence>
<dbReference type="GO" id="GO:0008800">
    <property type="term" value="F:beta-lactamase activity"/>
    <property type="evidence" value="ECO:0007669"/>
    <property type="project" value="UniProtKB-EC"/>
</dbReference>
<dbReference type="EMBL" id="CP034159">
    <property type="protein sequence ID" value="AZI32386.1"/>
    <property type="molecule type" value="Genomic_DNA"/>
</dbReference>
<organism evidence="6 7">
    <name type="scientific">Kaistella carnis</name>
    <dbReference type="NCBI Taxonomy" id="1241979"/>
    <lineage>
        <taxon>Bacteria</taxon>
        <taxon>Pseudomonadati</taxon>
        <taxon>Bacteroidota</taxon>
        <taxon>Flavobacteriia</taxon>
        <taxon>Flavobacteriales</taxon>
        <taxon>Weeksellaceae</taxon>
        <taxon>Chryseobacterium group</taxon>
        <taxon>Kaistella</taxon>
    </lineage>
</organism>
<reference evidence="7" key="1">
    <citation type="submission" date="2018-11" db="EMBL/GenBank/DDBJ databases">
        <title>Proposal to divide the Flavobacteriaceae and reorganize its genera based on Amino Acid Identity values calculated from whole genome sequences.</title>
        <authorList>
            <person name="Nicholson A.C."/>
            <person name="Gulvik C.A."/>
            <person name="Whitney A.M."/>
            <person name="Humrighouse B.W."/>
            <person name="Bell M."/>
            <person name="Holmes B."/>
            <person name="Steigerwalt A.G."/>
            <person name="Villarma A."/>
            <person name="Sheth M."/>
            <person name="Batra D."/>
            <person name="Pryor J."/>
            <person name="Bernardet J.-F."/>
            <person name="Hugo C."/>
            <person name="Kampfer P."/>
            <person name="Newman J.D."/>
            <person name="McQuiston J.R."/>
        </authorList>
    </citation>
    <scope>NUCLEOTIDE SEQUENCE [LARGE SCALE GENOMIC DNA]</scope>
    <source>
        <strain evidence="7">G0081</strain>
    </source>
</reference>
<feature type="signal peptide" evidence="4">
    <location>
        <begin position="1"/>
        <end position="20"/>
    </location>
</feature>
<comment type="catalytic activity">
    <reaction evidence="1">
        <text>a beta-lactam + H2O = a substituted beta-amino acid</text>
        <dbReference type="Rhea" id="RHEA:20401"/>
        <dbReference type="ChEBI" id="CHEBI:15377"/>
        <dbReference type="ChEBI" id="CHEBI:35627"/>
        <dbReference type="ChEBI" id="CHEBI:140347"/>
        <dbReference type="EC" id="3.5.2.6"/>
    </reaction>
</comment>